<comment type="caution">
    <text evidence="1">The sequence shown here is derived from an EMBL/GenBank/DDBJ whole genome shotgun (WGS) entry which is preliminary data.</text>
</comment>
<evidence type="ECO:0000313" key="1">
    <source>
        <dbReference type="EMBL" id="KAK0436234.1"/>
    </source>
</evidence>
<keyword evidence="2" id="KW-1185">Reference proteome</keyword>
<dbReference type="Proteomes" id="UP001175226">
    <property type="component" value="Unassembled WGS sequence"/>
</dbReference>
<accession>A0AA39MJQ8</accession>
<sequence length="108" mass="11588">MVDALAGVHPVATAWGFLSIGFEVVKNQRDKQAVVKLYTGVISVYEIIEYTISIGGYAQKNGIGHLFAMDISGQAETSLQAFPHLNGQLSMGITIVTLGTRLPQVPID</sequence>
<protein>
    <submittedName>
        <fullName evidence="1">Uncharacterized protein</fullName>
    </submittedName>
</protein>
<gene>
    <name evidence="1" type="ORF">EV421DRAFT_1908110</name>
</gene>
<evidence type="ECO:0000313" key="2">
    <source>
        <dbReference type="Proteomes" id="UP001175226"/>
    </source>
</evidence>
<dbReference type="AlphaFoldDB" id="A0AA39MJQ8"/>
<dbReference type="EMBL" id="JAUEPT010000056">
    <property type="protein sequence ID" value="KAK0436234.1"/>
    <property type="molecule type" value="Genomic_DNA"/>
</dbReference>
<proteinExistence type="predicted"/>
<organism evidence="1 2">
    <name type="scientific">Armillaria borealis</name>
    <dbReference type="NCBI Taxonomy" id="47425"/>
    <lineage>
        <taxon>Eukaryota</taxon>
        <taxon>Fungi</taxon>
        <taxon>Dikarya</taxon>
        <taxon>Basidiomycota</taxon>
        <taxon>Agaricomycotina</taxon>
        <taxon>Agaricomycetes</taxon>
        <taxon>Agaricomycetidae</taxon>
        <taxon>Agaricales</taxon>
        <taxon>Marasmiineae</taxon>
        <taxon>Physalacriaceae</taxon>
        <taxon>Armillaria</taxon>
    </lineage>
</organism>
<name>A0AA39MJQ8_9AGAR</name>
<reference evidence="1" key="1">
    <citation type="submission" date="2023-06" db="EMBL/GenBank/DDBJ databases">
        <authorList>
            <consortium name="Lawrence Berkeley National Laboratory"/>
            <person name="Ahrendt S."/>
            <person name="Sahu N."/>
            <person name="Indic B."/>
            <person name="Wong-Bajracharya J."/>
            <person name="Merenyi Z."/>
            <person name="Ke H.-M."/>
            <person name="Monk M."/>
            <person name="Kocsube S."/>
            <person name="Drula E."/>
            <person name="Lipzen A."/>
            <person name="Balint B."/>
            <person name="Henrissat B."/>
            <person name="Andreopoulos B."/>
            <person name="Martin F.M."/>
            <person name="Harder C.B."/>
            <person name="Rigling D."/>
            <person name="Ford K.L."/>
            <person name="Foster G.D."/>
            <person name="Pangilinan J."/>
            <person name="Papanicolaou A."/>
            <person name="Barry K."/>
            <person name="LaButti K."/>
            <person name="Viragh M."/>
            <person name="Koriabine M."/>
            <person name="Yan M."/>
            <person name="Riley R."/>
            <person name="Champramary S."/>
            <person name="Plett K.L."/>
            <person name="Tsai I.J."/>
            <person name="Slot J."/>
            <person name="Sipos G."/>
            <person name="Plett J."/>
            <person name="Nagy L.G."/>
            <person name="Grigoriev I.V."/>
        </authorList>
    </citation>
    <scope>NUCLEOTIDE SEQUENCE</scope>
    <source>
        <strain evidence="1">FPL87.14</strain>
    </source>
</reference>